<protein>
    <submittedName>
        <fullName evidence="1">Uncharacterized protein</fullName>
    </submittedName>
</protein>
<proteinExistence type="predicted"/>
<name>A0A4Z2HUB7_9TELE</name>
<reference evidence="1 2" key="1">
    <citation type="submission" date="2019-03" db="EMBL/GenBank/DDBJ databases">
        <title>First draft genome of Liparis tanakae, snailfish: a comprehensive survey of snailfish specific genes.</title>
        <authorList>
            <person name="Kim W."/>
            <person name="Song I."/>
            <person name="Jeong J.-H."/>
            <person name="Kim D."/>
            <person name="Kim S."/>
            <person name="Ryu S."/>
            <person name="Song J.Y."/>
            <person name="Lee S.K."/>
        </authorList>
    </citation>
    <scope>NUCLEOTIDE SEQUENCE [LARGE SCALE GENOMIC DNA]</scope>
    <source>
        <tissue evidence="1">Muscle</tissue>
    </source>
</reference>
<evidence type="ECO:0000313" key="2">
    <source>
        <dbReference type="Proteomes" id="UP000314294"/>
    </source>
</evidence>
<organism evidence="1 2">
    <name type="scientific">Liparis tanakae</name>
    <name type="common">Tanaka's snailfish</name>
    <dbReference type="NCBI Taxonomy" id="230148"/>
    <lineage>
        <taxon>Eukaryota</taxon>
        <taxon>Metazoa</taxon>
        <taxon>Chordata</taxon>
        <taxon>Craniata</taxon>
        <taxon>Vertebrata</taxon>
        <taxon>Euteleostomi</taxon>
        <taxon>Actinopterygii</taxon>
        <taxon>Neopterygii</taxon>
        <taxon>Teleostei</taxon>
        <taxon>Neoteleostei</taxon>
        <taxon>Acanthomorphata</taxon>
        <taxon>Eupercaria</taxon>
        <taxon>Perciformes</taxon>
        <taxon>Cottioidei</taxon>
        <taxon>Cottales</taxon>
        <taxon>Liparidae</taxon>
        <taxon>Liparis</taxon>
    </lineage>
</organism>
<evidence type="ECO:0000313" key="1">
    <source>
        <dbReference type="EMBL" id="TNN68915.1"/>
    </source>
</evidence>
<keyword evidence="2" id="KW-1185">Reference proteome</keyword>
<dbReference type="Proteomes" id="UP000314294">
    <property type="component" value="Unassembled WGS sequence"/>
</dbReference>
<comment type="caution">
    <text evidence="1">The sequence shown here is derived from an EMBL/GenBank/DDBJ whole genome shotgun (WGS) entry which is preliminary data.</text>
</comment>
<gene>
    <name evidence="1" type="ORF">EYF80_020776</name>
</gene>
<dbReference type="EMBL" id="SRLO01000182">
    <property type="protein sequence ID" value="TNN68915.1"/>
    <property type="molecule type" value="Genomic_DNA"/>
</dbReference>
<dbReference type="AlphaFoldDB" id="A0A4Z2HUB7"/>
<sequence length="153" mass="16287">MCGDSAPLIRPNQCHAGTTGPLEAALVTRGPPAGTGPSPEPQSAIETKTAAAIDAAAAAESPARRFPMLCSPLICFGISGVQTAQHLTGRSEPLRPKHRRLRADRKRCACGGESFLERTCFRRTLLHRIKPESGPIGSPICRGARVRTEGHEE</sequence>
<accession>A0A4Z2HUB7</accession>